<keyword evidence="2" id="KW-1185">Reference proteome</keyword>
<dbReference type="EMBL" id="CADEHS020000003">
    <property type="protein sequence ID" value="CAG9939327.1"/>
    <property type="molecule type" value="Genomic_DNA"/>
</dbReference>
<evidence type="ECO:0000313" key="2">
    <source>
        <dbReference type="Proteomes" id="UP000836387"/>
    </source>
</evidence>
<organism evidence="1 2">
    <name type="scientific">Clonostachys rosea f. rosea IK726</name>
    <dbReference type="NCBI Taxonomy" id="1349383"/>
    <lineage>
        <taxon>Eukaryota</taxon>
        <taxon>Fungi</taxon>
        <taxon>Dikarya</taxon>
        <taxon>Ascomycota</taxon>
        <taxon>Pezizomycotina</taxon>
        <taxon>Sordariomycetes</taxon>
        <taxon>Hypocreomycetidae</taxon>
        <taxon>Hypocreales</taxon>
        <taxon>Bionectriaceae</taxon>
        <taxon>Clonostachys</taxon>
    </lineage>
</organism>
<proteinExistence type="predicted"/>
<reference evidence="1" key="1">
    <citation type="submission" date="2020-04" db="EMBL/GenBank/DDBJ databases">
        <authorList>
            <person name="Broberg M."/>
        </authorList>
    </citation>
    <scope>NUCLEOTIDE SEQUENCE</scope>
</reference>
<protein>
    <submittedName>
        <fullName evidence="1">Uncharacterized protein</fullName>
    </submittedName>
</protein>
<accession>A0ACA9TEJ6</accession>
<dbReference type="Proteomes" id="UP000836387">
    <property type="component" value="Unassembled WGS sequence"/>
</dbReference>
<evidence type="ECO:0000313" key="1">
    <source>
        <dbReference type="EMBL" id="CAG9939327.1"/>
    </source>
</evidence>
<sequence>MEPNPHEKKDHPSDLAPSAGPNLADSQAMSRKRSHSQANAELTSVPADQSTVDAEVDNLEQPAKRPKSNRHSSWMWAGDGPHHGWSPSYVAMTKCDFCSLASRGVVHQCNECKLTVCGECVGAGELEGDEVHHIKPGSLNWEVPKKTKVTATASRSLPPKPPGGIPPKPRGGIPPKPRGGGTRGRGAKRHGGLVDRAPAKDPVSSVGGLAGASENRSFGETTAGPWATSRQGHGGENRHNGAQATSFPQIEQPPGANFTFHFPYPPPPPIPHFGTSLRPNGPAESSHARDGNKRREYTPIKIESTDISHPRRGAARPVPSPLDLGYLNNSRSAPRASNDLTASRSNGLTAYSRANQNNSSFAEYHQPIEAPSRNPGVQLPHINELFGAIPRQSQPASDPAPKPYLEPIRPRRPHEKPGSPRPSAWGADFVYRALETNKALPSWPLDEEGDLHRQTQSESAAFQAILAATYHAIATLNLNPVKNAARQWVCEQEMKIKDKGVNPFGL</sequence>
<name>A0ACA9TEJ6_BIOOC</name>
<comment type="caution">
    <text evidence="1">The sequence shown here is derived from an EMBL/GenBank/DDBJ whole genome shotgun (WGS) entry which is preliminary data.</text>
</comment>
<reference evidence="1" key="2">
    <citation type="submission" date="2021-10" db="EMBL/GenBank/DDBJ databases">
        <authorList>
            <person name="Piombo E."/>
        </authorList>
    </citation>
    <scope>NUCLEOTIDE SEQUENCE</scope>
</reference>
<gene>
    <name evidence="1" type="ORF">CRV2_00007763</name>
</gene>